<name>A0A9P7A468_9AGAM</name>
<gene>
    <name evidence="2" type="ORF">EV702DRAFT_1192690</name>
</gene>
<keyword evidence="3" id="KW-1185">Reference proteome</keyword>
<accession>A0A9P7A468</accession>
<dbReference type="OrthoDB" id="2629615at2759"/>
<dbReference type="Proteomes" id="UP000714275">
    <property type="component" value="Unassembled WGS sequence"/>
</dbReference>
<evidence type="ECO:0000313" key="2">
    <source>
        <dbReference type="EMBL" id="KAG1782032.1"/>
    </source>
</evidence>
<proteinExistence type="predicted"/>
<keyword evidence="1" id="KW-1133">Transmembrane helix</keyword>
<keyword evidence="1" id="KW-0812">Transmembrane</keyword>
<dbReference type="EMBL" id="JABBWD010000004">
    <property type="protein sequence ID" value="KAG1782032.1"/>
    <property type="molecule type" value="Genomic_DNA"/>
</dbReference>
<reference evidence="2" key="1">
    <citation type="journal article" date="2020" name="New Phytol.">
        <title>Comparative genomics reveals dynamic genome evolution in host specialist ectomycorrhizal fungi.</title>
        <authorList>
            <person name="Lofgren L.A."/>
            <person name="Nguyen N.H."/>
            <person name="Vilgalys R."/>
            <person name="Ruytinx J."/>
            <person name="Liao H.L."/>
            <person name="Branco S."/>
            <person name="Kuo A."/>
            <person name="LaButti K."/>
            <person name="Lipzen A."/>
            <person name="Andreopoulos W."/>
            <person name="Pangilinan J."/>
            <person name="Riley R."/>
            <person name="Hundley H."/>
            <person name="Na H."/>
            <person name="Barry K."/>
            <person name="Grigoriev I.V."/>
            <person name="Stajich J.E."/>
            <person name="Kennedy P.G."/>
        </authorList>
    </citation>
    <scope>NUCLEOTIDE SEQUENCE</scope>
    <source>
        <strain evidence="2">DOB743</strain>
    </source>
</reference>
<dbReference type="AlphaFoldDB" id="A0A9P7A468"/>
<feature type="transmembrane region" description="Helical" evidence="1">
    <location>
        <begin position="20"/>
        <end position="46"/>
    </location>
</feature>
<organism evidence="2 3">
    <name type="scientific">Suillus placidus</name>
    <dbReference type="NCBI Taxonomy" id="48579"/>
    <lineage>
        <taxon>Eukaryota</taxon>
        <taxon>Fungi</taxon>
        <taxon>Dikarya</taxon>
        <taxon>Basidiomycota</taxon>
        <taxon>Agaricomycotina</taxon>
        <taxon>Agaricomycetes</taxon>
        <taxon>Agaricomycetidae</taxon>
        <taxon>Boletales</taxon>
        <taxon>Suillineae</taxon>
        <taxon>Suillaceae</taxon>
        <taxon>Suillus</taxon>
    </lineage>
</organism>
<protein>
    <submittedName>
        <fullName evidence="2">Uncharacterized protein</fullName>
    </submittedName>
</protein>
<evidence type="ECO:0000256" key="1">
    <source>
        <dbReference type="SAM" id="Phobius"/>
    </source>
</evidence>
<feature type="transmembrane region" description="Helical" evidence="1">
    <location>
        <begin position="66"/>
        <end position="91"/>
    </location>
</feature>
<sequence length="209" mass="23821">MQVIMITRLYAMYQRSRKMLIFVVVTFLAVTIACGVIAAIGCSYLSWEELVLTGTHQCFRKGEVRLLTTVAWILATIWEILILCLAVWIVVKHFRELRRPSRERRTIENWFTALIKTHVLYFAAYAAVSCFTLGYLSPKISSSSSVGAEIYIGVLEITTLLQMFVLGPRLMLSVREYHAKLATNYDEGTAMTTIAFQEHVHMVSTESRL</sequence>
<evidence type="ECO:0000313" key="3">
    <source>
        <dbReference type="Proteomes" id="UP000714275"/>
    </source>
</evidence>
<keyword evidence="1" id="KW-0472">Membrane</keyword>
<feature type="transmembrane region" description="Helical" evidence="1">
    <location>
        <begin position="148"/>
        <end position="166"/>
    </location>
</feature>
<feature type="transmembrane region" description="Helical" evidence="1">
    <location>
        <begin position="111"/>
        <end position="136"/>
    </location>
</feature>
<comment type="caution">
    <text evidence="2">The sequence shown here is derived from an EMBL/GenBank/DDBJ whole genome shotgun (WGS) entry which is preliminary data.</text>
</comment>